<dbReference type="EMBL" id="CM008051">
    <property type="protein sequence ID" value="PAN36440.1"/>
    <property type="molecule type" value="Genomic_DNA"/>
</dbReference>
<dbReference type="FunFam" id="1.10.8.430:FF:000003">
    <property type="entry name" value="Probable disease resistance protein At5g66910"/>
    <property type="match status" value="1"/>
</dbReference>
<dbReference type="Gramene" id="PAN36440">
    <property type="protein sequence ID" value="PAN36440"/>
    <property type="gene ID" value="PAHAL_6G283000"/>
</dbReference>
<comment type="similarity">
    <text evidence="1">Belongs to the disease resistance NB-LRR family.</text>
</comment>
<dbReference type="InterPro" id="IPR036388">
    <property type="entry name" value="WH-like_DNA-bd_sf"/>
</dbReference>
<proteinExistence type="inferred from homology"/>
<dbReference type="GO" id="GO:0002758">
    <property type="term" value="P:innate immune response-activating signaling pathway"/>
    <property type="evidence" value="ECO:0007669"/>
    <property type="project" value="UniProtKB-ARBA"/>
</dbReference>
<keyword evidence="5" id="KW-0611">Plant defense</keyword>
<dbReference type="InterPro" id="IPR041118">
    <property type="entry name" value="Rx_N"/>
</dbReference>
<organism evidence="13">
    <name type="scientific">Panicum hallii</name>
    <dbReference type="NCBI Taxonomy" id="206008"/>
    <lineage>
        <taxon>Eukaryota</taxon>
        <taxon>Viridiplantae</taxon>
        <taxon>Streptophyta</taxon>
        <taxon>Embryophyta</taxon>
        <taxon>Tracheophyta</taxon>
        <taxon>Spermatophyta</taxon>
        <taxon>Magnoliopsida</taxon>
        <taxon>Liliopsida</taxon>
        <taxon>Poales</taxon>
        <taxon>Poaceae</taxon>
        <taxon>PACMAD clade</taxon>
        <taxon>Panicoideae</taxon>
        <taxon>Panicodae</taxon>
        <taxon>Paniceae</taxon>
        <taxon>Panicinae</taxon>
        <taxon>Panicum</taxon>
        <taxon>Panicum sect. Panicum</taxon>
    </lineage>
</organism>
<dbReference type="Pfam" id="PF25019">
    <property type="entry name" value="LRR_R13L1-DRL21"/>
    <property type="match status" value="1"/>
</dbReference>
<feature type="domain" description="Disease resistance protein winged helix" evidence="11">
    <location>
        <begin position="429"/>
        <end position="507"/>
    </location>
</feature>
<dbReference type="Pfam" id="PF18052">
    <property type="entry name" value="Rx_N"/>
    <property type="match status" value="1"/>
</dbReference>
<dbReference type="Proteomes" id="UP000243499">
    <property type="component" value="Chromosome 6"/>
</dbReference>
<sequence length="1181" mass="133732">MAETLLLPVVRGVLGKAADALVQKVTAMWGVDDDRRDLELKLLYVQSLLADAEAKAEAETEAGRAVKEWMRALRAAAYQADDVLDDFQYEALRREAQRLRSSTSKVLDFFRSRNRLVFRHKASRDLKNVLGKIDKLVKDMHKFVLLQREPEAPQPLNRQTHSALDESAEIFGRDDDKAVVVKLLLDQQDQRSVQVLPIIGMGGLGKTTLAKMVYNDRKVQEHFEFRMWHCVSENFEATAVVRSVIELATNGRCDLPDTMELLRQRLQEVIGRKRFLLILDDVWNEDQLKWDDDLKPLLCSSIGGLGSMIVVTSRSRKVASIMGTLPTHELACLSEEDSWELFSKKAFCKGVEEQEEFITVGKLIVNKCKGLPLALKTMGGLMSSKYQIKEWEAIAESNRGANIEILSILKLSYMHLSSEMKQCFAFCAVFPKDYEMDKDKLIQLWMANNFIQAEGNIDLVQKGEFVFYELVWRSFIQDVNVNAFDGYSVSRCKKIRCKMHDLMHDLAKDITDECAFAEELIQQKASVNNVRHMQLPWNVSDEITGLMKASLSLRTLLAQYSKPTDVKELTLKSVRAIHCPYAYVIHRLINTTHLRYLDISGSEIVGLPNSFCMLYNLQSLWLNDCRKLKFLPEGMQTMRQLTHIYLLGCISLERMPPKLSLLHNLCTLTSFIVDTGDGFGIEELQGLRQLGNMLELFNLRKVKSGSKANLHEKKNLTALFLNWGREVGYNPLHDEVVSNNQEEVLESLVPNTKLKTLELHGYGGLAISQWMRDPQMFCCLRELQISNCPGCKDLPLVWLLSPLEKLHLSSMNSLATLCKNIDAEAAGYTTSQEIFPKLKMMRLYKLPEFERWAENSAGEPNSLVMFPQLEKLYISNCNKIVNLPEAPALTSASFVEESADCIVPMSMEWGSFPSLIHLKFGRLVNVVMPVKDHQNQSQRPLRTPRSLFVEGSNGFISMFNSSKLQLGLGDCLSFVEHLVISECDNIVRWPVEEFRCLVRLQSLWIDSCSKLEGKGSSSEEFLPLPRLEILDIRSCGSLLEIPKLPALLEEMCIYGCKSLVALPSNLGDLAKLRHLGLVTCFELKVLPGGMDGLTSLEQLEIYNCPGISKFPQGLLQRLPALKSLEIYYCPDLERRCREGGEYFDLVFSIPDKRIPQPDEPATKKSMKSGLLPWCVGGSSSS</sequence>
<dbReference type="Pfam" id="PF23559">
    <property type="entry name" value="WHD_DRP"/>
    <property type="match status" value="1"/>
</dbReference>
<dbReference type="Pfam" id="PF00931">
    <property type="entry name" value="NB-ARC"/>
    <property type="match status" value="1"/>
</dbReference>
<dbReference type="FunFam" id="1.10.10.10:FF:000322">
    <property type="entry name" value="Probable disease resistance protein At1g63360"/>
    <property type="match status" value="1"/>
</dbReference>
<evidence type="ECO:0000256" key="2">
    <source>
        <dbReference type="ARBA" id="ARBA00022614"/>
    </source>
</evidence>
<dbReference type="PANTHER" id="PTHR36766:SF64">
    <property type="entry name" value="OS12G0206100 PROTEIN"/>
    <property type="match status" value="1"/>
</dbReference>
<evidence type="ECO:0000259" key="10">
    <source>
        <dbReference type="Pfam" id="PF23247"/>
    </source>
</evidence>
<evidence type="ECO:0000256" key="3">
    <source>
        <dbReference type="ARBA" id="ARBA00022737"/>
    </source>
</evidence>
<dbReference type="PRINTS" id="PR00364">
    <property type="entry name" value="DISEASERSIST"/>
</dbReference>
<dbReference type="SUPFAM" id="SSF52058">
    <property type="entry name" value="L domain-like"/>
    <property type="match status" value="2"/>
</dbReference>
<dbReference type="Pfam" id="PF23247">
    <property type="entry name" value="LRR_RPS2"/>
    <property type="match status" value="1"/>
</dbReference>
<protein>
    <submittedName>
        <fullName evidence="13">Uncharacterized protein</fullName>
    </submittedName>
</protein>
<dbReference type="Gene3D" id="1.10.8.430">
    <property type="entry name" value="Helical domain of apoptotic protease-activating factors"/>
    <property type="match status" value="1"/>
</dbReference>
<dbReference type="Gene3D" id="1.20.5.4130">
    <property type="match status" value="1"/>
</dbReference>
<evidence type="ECO:0000259" key="12">
    <source>
        <dbReference type="Pfam" id="PF25019"/>
    </source>
</evidence>
<dbReference type="InterPro" id="IPR056789">
    <property type="entry name" value="LRR_R13L1-DRL21"/>
</dbReference>
<evidence type="ECO:0000256" key="4">
    <source>
        <dbReference type="ARBA" id="ARBA00022741"/>
    </source>
</evidence>
<feature type="domain" description="Disease resistance N-terminal" evidence="9">
    <location>
        <begin position="9"/>
        <end position="101"/>
    </location>
</feature>
<feature type="domain" description="NB-ARC" evidence="8">
    <location>
        <begin position="181"/>
        <end position="349"/>
    </location>
</feature>
<evidence type="ECO:0000256" key="5">
    <source>
        <dbReference type="ARBA" id="ARBA00022821"/>
    </source>
</evidence>
<dbReference type="AlphaFoldDB" id="A0A2S3I4H5"/>
<dbReference type="GO" id="GO:0009626">
    <property type="term" value="P:plant-type hypersensitive response"/>
    <property type="evidence" value="ECO:0007669"/>
    <property type="project" value="UniProtKB-ARBA"/>
</dbReference>
<dbReference type="GO" id="GO:0042742">
    <property type="term" value="P:defense response to bacterium"/>
    <property type="evidence" value="ECO:0007669"/>
    <property type="project" value="UniProtKB-ARBA"/>
</dbReference>
<dbReference type="InterPro" id="IPR002182">
    <property type="entry name" value="NB-ARC"/>
</dbReference>
<keyword evidence="2" id="KW-0433">Leucine-rich repeat</keyword>
<gene>
    <name evidence="13" type="ORF">PAHAL_6G283000</name>
</gene>
<dbReference type="InterPro" id="IPR057135">
    <property type="entry name" value="At4g27190-like_LRR"/>
</dbReference>
<dbReference type="InterPro" id="IPR027417">
    <property type="entry name" value="P-loop_NTPase"/>
</dbReference>
<evidence type="ECO:0000259" key="11">
    <source>
        <dbReference type="Pfam" id="PF23559"/>
    </source>
</evidence>
<evidence type="ECO:0000256" key="7">
    <source>
        <dbReference type="SAM" id="MobiDB-lite"/>
    </source>
</evidence>
<evidence type="ECO:0000256" key="1">
    <source>
        <dbReference type="ARBA" id="ARBA00008894"/>
    </source>
</evidence>
<feature type="domain" description="R13L1/DRL21-like LRR repeat region" evidence="12">
    <location>
        <begin position="681"/>
        <end position="811"/>
    </location>
</feature>
<accession>A0A2S3I4H5</accession>
<feature type="domain" description="Disease resistance protein At4g27190-like leucine-rich repeats" evidence="10">
    <location>
        <begin position="995"/>
        <end position="1129"/>
    </location>
</feature>
<keyword evidence="6" id="KW-0067">ATP-binding</keyword>
<evidence type="ECO:0000256" key="6">
    <source>
        <dbReference type="ARBA" id="ARBA00022840"/>
    </source>
</evidence>
<dbReference type="GO" id="GO:0005524">
    <property type="term" value="F:ATP binding"/>
    <property type="evidence" value="ECO:0007669"/>
    <property type="project" value="UniProtKB-KW"/>
</dbReference>
<dbReference type="GO" id="GO:0043531">
    <property type="term" value="F:ADP binding"/>
    <property type="evidence" value="ECO:0007669"/>
    <property type="project" value="InterPro"/>
</dbReference>
<reference evidence="13" key="1">
    <citation type="submission" date="2018-04" db="EMBL/GenBank/DDBJ databases">
        <title>WGS assembly of Panicum hallii.</title>
        <authorList>
            <person name="Lovell J."/>
            <person name="Jenkins J."/>
            <person name="Lowry D."/>
            <person name="Mamidi S."/>
            <person name="Sreedasyam A."/>
            <person name="Weng X."/>
            <person name="Barry K."/>
            <person name="Bonette J."/>
            <person name="Campitelli B."/>
            <person name="Daum C."/>
            <person name="Gordon S."/>
            <person name="Gould B."/>
            <person name="Lipzen A."/>
            <person name="Macqueen A."/>
            <person name="Palacio-Mejia J."/>
            <person name="Plott C."/>
            <person name="Shakirov E."/>
            <person name="Shu S."/>
            <person name="Yoshinaga Y."/>
            <person name="Zane M."/>
            <person name="Rokhsar D."/>
            <person name="Grimwood J."/>
            <person name="Schmutz J."/>
            <person name="Juenger T."/>
        </authorList>
    </citation>
    <scope>NUCLEOTIDE SEQUENCE [LARGE SCALE GENOMIC DNA]</scope>
    <source>
        <strain evidence="13">FIL2</strain>
    </source>
</reference>
<keyword evidence="3" id="KW-0677">Repeat</keyword>
<feature type="region of interest" description="Disordered" evidence="7">
    <location>
        <begin position="1156"/>
        <end position="1181"/>
    </location>
</feature>
<dbReference type="PANTHER" id="PTHR36766">
    <property type="entry name" value="PLANT BROAD-SPECTRUM MILDEW RESISTANCE PROTEIN RPW8"/>
    <property type="match status" value="1"/>
</dbReference>
<dbReference type="SUPFAM" id="SSF52540">
    <property type="entry name" value="P-loop containing nucleoside triphosphate hydrolases"/>
    <property type="match status" value="1"/>
</dbReference>
<dbReference type="Gene3D" id="3.40.50.300">
    <property type="entry name" value="P-loop containing nucleotide triphosphate hydrolases"/>
    <property type="match status" value="1"/>
</dbReference>
<keyword evidence="4" id="KW-0547">Nucleotide-binding</keyword>
<dbReference type="Gene3D" id="1.10.10.10">
    <property type="entry name" value="Winged helix-like DNA-binding domain superfamily/Winged helix DNA-binding domain"/>
    <property type="match status" value="1"/>
</dbReference>
<dbReference type="InterPro" id="IPR058922">
    <property type="entry name" value="WHD_DRP"/>
</dbReference>
<dbReference type="InterPro" id="IPR042197">
    <property type="entry name" value="Apaf_helical"/>
</dbReference>
<evidence type="ECO:0000313" key="13">
    <source>
        <dbReference type="EMBL" id="PAN36440.1"/>
    </source>
</evidence>
<evidence type="ECO:0000259" key="8">
    <source>
        <dbReference type="Pfam" id="PF00931"/>
    </source>
</evidence>
<dbReference type="InterPro" id="IPR032675">
    <property type="entry name" value="LRR_dom_sf"/>
</dbReference>
<name>A0A2S3I4H5_9POAL</name>
<dbReference type="Gene3D" id="3.80.10.10">
    <property type="entry name" value="Ribonuclease Inhibitor"/>
    <property type="match status" value="4"/>
</dbReference>
<evidence type="ECO:0000259" key="9">
    <source>
        <dbReference type="Pfam" id="PF18052"/>
    </source>
</evidence>